<dbReference type="SUPFAM" id="SSF52141">
    <property type="entry name" value="Uracil-DNA glycosylase-like"/>
    <property type="match status" value="1"/>
</dbReference>
<dbReference type="Proteomes" id="UP001156215">
    <property type="component" value="Chromosome"/>
</dbReference>
<gene>
    <name evidence="2" type="ORF">NB640_10655</name>
</gene>
<name>A0A9E9LVW0_9BURK</name>
<dbReference type="GO" id="GO:0033958">
    <property type="term" value="F:DNA-deoxyinosine glycosylase activity"/>
    <property type="evidence" value="ECO:0007669"/>
    <property type="project" value="UniProtKB-EC"/>
</dbReference>
<dbReference type="CDD" id="cd10032">
    <property type="entry name" value="UDG-F6_HDG"/>
    <property type="match status" value="1"/>
</dbReference>
<dbReference type="Pfam" id="PF03167">
    <property type="entry name" value="UDG"/>
    <property type="match status" value="1"/>
</dbReference>
<dbReference type="KEGG" id="ovb:NB640_10655"/>
<keyword evidence="2" id="KW-0326">Glycosidase</keyword>
<keyword evidence="3" id="KW-1185">Reference proteome</keyword>
<dbReference type="AlphaFoldDB" id="A0A9E9LVW0"/>
<proteinExistence type="predicted"/>
<evidence type="ECO:0000313" key="2">
    <source>
        <dbReference type="EMBL" id="WAW09677.1"/>
    </source>
</evidence>
<sequence length="176" mass="19557">MNQPPITISMRQTPTSIPLPSLHGLGPVMQPDAHTLILCSYPGKDALEKGQYYAGSQNQFWLLMSAALDTSLSDMPYEKKLQILFSHGIGLWDVISACQSKGPLKSVLAEDRPDRFDFLRTNYPLVRKICFNGQPAGEYAPLFDAAGYTTLILPSSSPAYSKQSLEKKGETWRYVL</sequence>
<evidence type="ECO:0000259" key="1">
    <source>
        <dbReference type="Pfam" id="PF03167"/>
    </source>
</evidence>
<protein>
    <submittedName>
        <fullName evidence="2">DNA-deoxyinosine glycosylase</fullName>
        <ecNumber evidence="2">3.2.2.15</ecNumber>
    </submittedName>
</protein>
<dbReference type="RefSeq" id="WP_269308681.1">
    <property type="nucleotide sequence ID" value="NZ_CP098242.1"/>
</dbReference>
<dbReference type="InterPro" id="IPR005122">
    <property type="entry name" value="Uracil-DNA_glycosylase-like"/>
</dbReference>
<evidence type="ECO:0000313" key="3">
    <source>
        <dbReference type="Proteomes" id="UP001156215"/>
    </source>
</evidence>
<dbReference type="NCBIfam" id="TIGR04274">
    <property type="entry name" value="hypoxanDNAglyco"/>
    <property type="match status" value="1"/>
</dbReference>
<dbReference type="EMBL" id="CP098242">
    <property type="protein sequence ID" value="WAW09677.1"/>
    <property type="molecule type" value="Genomic_DNA"/>
</dbReference>
<keyword evidence="2" id="KW-0378">Hydrolase</keyword>
<dbReference type="Gene3D" id="3.40.470.10">
    <property type="entry name" value="Uracil-DNA glycosylase-like domain"/>
    <property type="match status" value="1"/>
</dbReference>
<feature type="domain" description="Uracil-DNA glycosylase-like" evidence="1">
    <location>
        <begin position="29"/>
        <end position="172"/>
    </location>
</feature>
<organism evidence="2 3">
    <name type="scientific">Oxalobacter vibrioformis</name>
    <dbReference type="NCBI Taxonomy" id="933080"/>
    <lineage>
        <taxon>Bacteria</taxon>
        <taxon>Pseudomonadati</taxon>
        <taxon>Pseudomonadota</taxon>
        <taxon>Betaproteobacteria</taxon>
        <taxon>Burkholderiales</taxon>
        <taxon>Oxalobacteraceae</taxon>
        <taxon>Oxalobacter</taxon>
    </lineage>
</organism>
<dbReference type="InterPro" id="IPR036895">
    <property type="entry name" value="Uracil-DNA_glycosylase-like_sf"/>
</dbReference>
<dbReference type="EC" id="3.2.2.15" evidence="2"/>
<reference evidence="2" key="1">
    <citation type="journal article" date="2022" name="Front. Microbiol.">
        <title>New perspectives on an old grouping: The genomic and phenotypic variability of Oxalobacter formigenes and the implications for calcium oxalate stone prevention.</title>
        <authorList>
            <person name="Chmiel J.A."/>
            <person name="Carr C."/>
            <person name="Stuivenberg G.A."/>
            <person name="Venema R."/>
            <person name="Chanyi R.M."/>
            <person name="Al K.F."/>
            <person name="Giguere D."/>
            <person name="Say H."/>
            <person name="Akouris P.P."/>
            <person name="Dominguez Romero S.A."/>
            <person name="Kwong A."/>
            <person name="Tai V."/>
            <person name="Koval S.F."/>
            <person name="Razvi H."/>
            <person name="Bjazevic J."/>
            <person name="Burton J.P."/>
        </authorList>
    </citation>
    <scope>NUCLEOTIDE SEQUENCE</scope>
    <source>
        <strain evidence="2">WoOx3</strain>
    </source>
</reference>
<accession>A0A9E9LVW0</accession>
<dbReference type="InterPro" id="IPR026353">
    <property type="entry name" value="Hypoxan-DNA_Glyclase"/>
</dbReference>